<dbReference type="Proteomes" id="UP000188533">
    <property type="component" value="Unassembled WGS sequence"/>
</dbReference>
<feature type="transmembrane region" description="Helical" evidence="1">
    <location>
        <begin position="138"/>
        <end position="158"/>
    </location>
</feature>
<reference evidence="3 4" key="1">
    <citation type="submission" date="2016-08" db="EMBL/GenBank/DDBJ databases">
        <authorList>
            <consortium name="Lentinula edodes genome sequencing consortium"/>
            <person name="Sakamoto Y."/>
            <person name="Nakade K."/>
            <person name="Sato S."/>
            <person name="Yoshida Y."/>
            <person name="Miyazaki K."/>
            <person name="Natsume S."/>
            <person name="Konno N."/>
        </authorList>
    </citation>
    <scope>NUCLEOTIDE SEQUENCE [LARGE SCALE GENOMIC DNA]</scope>
    <source>
        <strain evidence="3 4">NBRC 111202</strain>
    </source>
</reference>
<sequence length="264" mass="29417">MVLDIPLDKAAFIGLWIESILYGCHTIVFLSSLYLLRNSKSSLKFNPALTAVMLTVMFALSTTHVSINFARGLVAFVSYQETPFGASIYLKKLWALSNVMKQATYVTNILVGDSFAIYRSYIILTDTHFKCDKKFSKLVVFPICSLISSAVCGFKSVYNLSQISHFGESVFMYDIFHFRAALLGLSLVTNTSATMFVVVFIVCKSRQTEKPLVSTTQNPYRKACFSLLQFGIIIPASLTASLILYSLKMNANYIVLDSMSQIAL</sequence>
<feature type="transmembrane region" description="Helical" evidence="1">
    <location>
        <begin position="48"/>
        <end position="67"/>
    </location>
</feature>
<keyword evidence="1" id="KW-0472">Membrane</keyword>
<dbReference type="EMBL" id="BDGU01000013">
    <property type="protein sequence ID" value="GAV99393.1"/>
    <property type="molecule type" value="Genomic_DNA"/>
</dbReference>
<dbReference type="EMBL" id="BDGU01000013">
    <property type="protein sequence ID" value="GAV99392.1"/>
    <property type="molecule type" value="Genomic_DNA"/>
</dbReference>
<keyword evidence="1" id="KW-0812">Transmembrane</keyword>
<feature type="transmembrane region" description="Helical" evidence="1">
    <location>
        <begin position="178"/>
        <end position="203"/>
    </location>
</feature>
<feature type="transmembrane region" description="Helical" evidence="1">
    <location>
        <begin position="224"/>
        <end position="247"/>
    </location>
</feature>
<evidence type="ECO:0000313" key="4">
    <source>
        <dbReference type="Proteomes" id="UP000188533"/>
    </source>
</evidence>
<accession>A0A1Q3DX32</accession>
<evidence type="ECO:0000313" key="3">
    <source>
        <dbReference type="EMBL" id="GAV99393.1"/>
    </source>
</evidence>
<name>A0A1Q3DX32_LENED</name>
<evidence type="ECO:0000256" key="1">
    <source>
        <dbReference type="SAM" id="Phobius"/>
    </source>
</evidence>
<gene>
    <name evidence="2" type="ORF">LENED_000847</name>
    <name evidence="3" type="ORF">LENED_000848</name>
</gene>
<keyword evidence="4" id="KW-1185">Reference proteome</keyword>
<keyword evidence="1" id="KW-1133">Transmembrane helix</keyword>
<reference evidence="3 4" key="2">
    <citation type="submission" date="2017-02" db="EMBL/GenBank/DDBJ databases">
        <title>A genome survey and senescence transcriptome analysis in Lentinula edodes.</title>
        <authorList>
            <person name="Sakamoto Y."/>
            <person name="Nakade K."/>
            <person name="Sato S."/>
            <person name="Yoshida Y."/>
            <person name="Miyazaki K."/>
            <person name="Natsume S."/>
            <person name="Konno N."/>
        </authorList>
    </citation>
    <scope>NUCLEOTIDE SEQUENCE [LARGE SCALE GENOMIC DNA]</scope>
    <source>
        <strain evidence="3 4">NBRC 111202</strain>
    </source>
</reference>
<proteinExistence type="predicted"/>
<organism evidence="3 4">
    <name type="scientific">Lentinula edodes</name>
    <name type="common">Shiitake mushroom</name>
    <name type="synonym">Lentinus edodes</name>
    <dbReference type="NCBI Taxonomy" id="5353"/>
    <lineage>
        <taxon>Eukaryota</taxon>
        <taxon>Fungi</taxon>
        <taxon>Dikarya</taxon>
        <taxon>Basidiomycota</taxon>
        <taxon>Agaricomycotina</taxon>
        <taxon>Agaricomycetes</taxon>
        <taxon>Agaricomycetidae</taxon>
        <taxon>Agaricales</taxon>
        <taxon>Marasmiineae</taxon>
        <taxon>Omphalotaceae</taxon>
        <taxon>Lentinula</taxon>
    </lineage>
</organism>
<protein>
    <recommendedName>
        <fullName evidence="5">Pheromone receptor</fullName>
    </recommendedName>
</protein>
<evidence type="ECO:0008006" key="5">
    <source>
        <dbReference type="Google" id="ProtNLM"/>
    </source>
</evidence>
<evidence type="ECO:0000313" key="2">
    <source>
        <dbReference type="EMBL" id="GAV99392.1"/>
    </source>
</evidence>
<dbReference type="AlphaFoldDB" id="A0A1Q3DX32"/>
<feature type="transmembrane region" description="Helical" evidence="1">
    <location>
        <begin position="12"/>
        <end position="36"/>
    </location>
</feature>
<comment type="caution">
    <text evidence="3">The sequence shown here is derived from an EMBL/GenBank/DDBJ whole genome shotgun (WGS) entry which is preliminary data.</text>
</comment>